<comment type="caution">
    <text evidence="5">The sequence shown here is derived from an EMBL/GenBank/DDBJ whole genome shotgun (WGS) entry which is preliminary data.</text>
</comment>
<dbReference type="InterPro" id="IPR003325">
    <property type="entry name" value="TerD"/>
</dbReference>
<dbReference type="InterPro" id="IPR029024">
    <property type="entry name" value="TerB-like"/>
</dbReference>
<dbReference type="CDD" id="cd07176">
    <property type="entry name" value="terB"/>
    <property type="match status" value="1"/>
</dbReference>
<name>A0A366XNJ3_9BACI</name>
<reference evidence="5 6" key="1">
    <citation type="submission" date="2018-07" db="EMBL/GenBank/DDBJ databases">
        <title>Lottiidibacillus patelloidae gen. nov., sp. nov., isolated from the intestinal tract of a marine limpet and the reclassification of B. taeanensis BH030017T, B. algicola KMM 3737T and B. hwajinpoensis SW-72T as genus Lottiidibacillus.</title>
        <authorList>
            <person name="Liu R."/>
            <person name="Huang Z."/>
        </authorList>
    </citation>
    <scope>NUCLEOTIDE SEQUENCE [LARGE SCALE GENOMIC DNA]</scope>
    <source>
        <strain evidence="5 6">BH030017</strain>
    </source>
</reference>
<dbReference type="CDD" id="cd06974">
    <property type="entry name" value="TerD_like"/>
    <property type="match status" value="1"/>
</dbReference>
<organism evidence="5 6">
    <name type="scientific">Bacillus taeanensis</name>
    <dbReference type="NCBI Taxonomy" id="273032"/>
    <lineage>
        <taxon>Bacteria</taxon>
        <taxon>Bacillati</taxon>
        <taxon>Bacillota</taxon>
        <taxon>Bacilli</taxon>
        <taxon>Bacillales</taxon>
        <taxon>Bacillaceae</taxon>
        <taxon>Bacillus</taxon>
    </lineage>
</organism>
<dbReference type="PANTHER" id="PTHR32097">
    <property type="entry name" value="CAMP-BINDING PROTEIN 1-RELATED"/>
    <property type="match status" value="1"/>
</dbReference>
<dbReference type="Pfam" id="PF05099">
    <property type="entry name" value="TerB"/>
    <property type="match status" value="1"/>
</dbReference>
<dbReference type="Gene3D" id="1.10.3680.10">
    <property type="entry name" value="TerB-like"/>
    <property type="match status" value="1"/>
</dbReference>
<dbReference type="EMBL" id="QOCW01000031">
    <property type="protein sequence ID" value="RBW67692.1"/>
    <property type="molecule type" value="Genomic_DNA"/>
</dbReference>
<dbReference type="InterPro" id="IPR007791">
    <property type="entry name" value="DjlA_N"/>
</dbReference>
<evidence type="ECO:0000259" key="4">
    <source>
        <dbReference type="Pfam" id="PF05099"/>
    </source>
</evidence>
<comment type="similarity">
    <text evidence="1">Belongs to the CAPAB/TerDEXZ family.</text>
</comment>
<dbReference type="RefSeq" id="WP_113808096.1">
    <property type="nucleotide sequence ID" value="NZ_QOCW01000031.1"/>
</dbReference>
<feature type="region of interest" description="Disordered" evidence="2">
    <location>
        <begin position="227"/>
        <end position="258"/>
    </location>
</feature>
<protein>
    <submittedName>
        <fullName evidence="5">Tellurium resistance protein TerD</fullName>
    </submittedName>
</protein>
<feature type="compositionally biased region" description="Low complexity" evidence="2">
    <location>
        <begin position="228"/>
        <end position="245"/>
    </location>
</feature>
<evidence type="ECO:0000313" key="6">
    <source>
        <dbReference type="Proteomes" id="UP000253314"/>
    </source>
</evidence>
<dbReference type="OrthoDB" id="4123258at2"/>
<dbReference type="Gene3D" id="2.60.60.30">
    <property type="entry name" value="sav2460 like domains"/>
    <property type="match status" value="1"/>
</dbReference>
<proteinExistence type="inferred from homology"/>
<keyword evidence="6" id="KW-1185">Reference proteome</keyword>
<sequence>MAVVLQKGQKVDLTKTHPGLHTVGVGLGWDVNQGIGANYDLDASAFLLDGSGKVRNDQDFIFYNNPKGANNSVLYSGDNRTGAGHHDDELIHISLQSVPSYIEKVAFSITIHDAQLKGQNFGQISNAYVRVFNENSQEELIRYNLGETFTVETAIVAAELYRHNGEWKFNAIGSGFQGGLEALCRNFGLEVASPSTNSAAPSPSYSQAAAAPFQTQNSGQLNSQSYVQTQNNQQPSQPFSQPASPMNQGNYPHTGNGDVQCPRCQSTNITSGKKGFGIGKAAIGGLILGPVGLLGGFVGSKKMQFTCTSCSYKWSLDQTDFMKLANEQKEKAMTLFKRYKSQDVLDAVVAGCALVSMADGRLDPSERQKMMDFIHQSDELRVFDTNLVIQRFNDFIRKLEFDPIVGKGEAMRAVGKVNDKREIARLVVRYCIAIGFADGHFEPREQQIVSEICHELQLNPNEFLS</sequence>
<dbReference type="Pfam" id="PF02342">
    <property type="entry name" value="TerD"/>
    <property type="match status" value="1"/>
</dbReference>
<evidence type="ECO:0000256" key="1">
    <source>
        <dbReference type="ARBA" id="ARBA00008775"/>
    </source>
</evidence>
<feature type="domain" description="TerD" evidence="3">
    <location>
        <begin position="1"/>
        <end position="187"/>
    </location>
</feature>
<evidence type="ECO:0000313" key="5">
    <source>
        <dbReference type="EMBL" id="RBW67692.1"/>
    </source>
</evidence>
<dbReference type="Proteomes" id="UP000253314">
    <property type="component" value="Unassembled WGS sequence"/>
</dbReference>
<dbReference type="InterPro" id="IPR051324">
    <property type="entry name" value="Stress/Tellurium_Resist"/>
</dbReference>
<gene>
    <name evidence="5" type="ORF">DS031_20685</name>
</gene>
<feature type="domain" description="Co-chaperone DjlA N-terminal" evidence="4">
    <location>
        <begin position="346"/>
        <end position="463"/>
    </location>
</feature>
<dbReference type="PANTHER" id="PTHR32097:SF4">
    <property type="entry name" value="GENERAL STRESS PROTEIN 16U"/>
    <property type="match status" value="1"/>
</dbReference>
<accession>A0A366XNJ3</accession>
<dbReference type="SUPFAM" id="SSF158682">
    <property type="entry name" value="TerB-like"/>
    <property type="match status" value="1"/>
</dbReference>
<dbReference type="AlphaFoldDB" id="A0A366XNJ3"/>
<evidence type="ECO:0000259" key="3">
    <source>
        <dbReference type="Pfam" id="PF02342"/>
    </source>
</evidence>
<evidence type="ECO:0000256" key="2">
    <source>
        <dbReference type="SAM" id="MobiDB-lite"/>
    </source>
</evidence>